<evidence type="ECO:0000313" key="7">
    <source>
        <dbReference type="Proteomes" id="UP000322726"/>
    </source>
</evidence>
<keyword evidence="3 5" id="KW-1133">Transmembrane helix</keyword>
<feature type="transmembrane region" description="Helical" evidence="5">
    <location>
        <begin position="248"/>
        <end position="269"/>
    </location>
</feature>
<dbReference type="KEGG" id="apai:APAC_1782"/>
<organism evidence="6 7">
    <name type="scientific">Malaciobacter pacificus</name>
    <dbReference type="NCBI Taxonomy" id="1080223"/>
    <lineage>
        <taxon>Bacteria</taxon>
        <taxon>Pseudomonadati</taxon>
        <taxon>Campylobacterota</taxon>
        <taxon>Epsilonproteobacteria</taxon>
        <taxon>Campylobacterales</taxon>
        <taxon>Arcobacteraceae</taxon>
        <taxon>Malaciobacter</taxon>
    </lineage>
</organism>
<feature type="transmembrane region" description="Helical" evidence="5">
    <location>
        <begin position="47"/>
        <end position="70"/>
    </location>
</feature>
<feature type="transmembrane region" description="Helical" evidence="5">
    <location>
        <begin position="96"/>
        <end position="115"/>
    </location>
</feature>
<keyword evidence="2 5" id="KW-0812">Transmembrane</keyword>
<evidence type="ECO:0000256" key="4">
    <source>
        <dbReference type="ARBA" id="ARBA00023136"/>
    </source>
</evidence>
<sequence>MDLKIIFCMKSYAKSVNIEKDLIKRNKKLNEIEILIKSLKDFLTSKMLRIALVPLIVTMIVLYMLFFAAADFGISALQEVAAASQNGQEVIIDEDAPFYFVWATYLIVFLFKYSFTSWIAGFLLYTVGTVIVLQASVILSIVVIGFLTPLILGVLHKRHYSHLTLHGHGNLLSPLWVLIKSASMMILLFILLIPVYFVPVLNVIAFAFPLYYFFHKLLNYDVASTILSDEEFKTIYKKEATAFRLRTLFLYFISMIPFATLFSAVYFIIYLGHAYFIKLDELYKFDIPKSKLNENDVKREDEKPKQIEN</sequence>
<evidence type="ECO:0000256" key="3">
    <source>
        <dbReference type="ARBA" id="ARBA00022989"/>
    </source>
</evidence>
<keyword evidence="7" id="KW-1185">Reference proteome</keyword>
<keyword evidence="4 5" id="KW-0472">Membrane</keyword>
<feature type="transmembrane region" description="Helical" evidence="5">
    <location>
        <begin position="122"/>
        <end position="147"/>
    </location>
</feature>
<reference evidence="7" key="1">
    <citation type="submission" date="2019-09" db="EMBL/GenBank/DDBJ databases">
        <title>Complete genome sequencing of four Arcobacter species reveals a diverse suite of mobile elements.</title>
        <authorList>
            <person name="On S.L.W."/>
            <person name="Miller W.G."/>
            <person name="Biggs P."/>
            <person name="Cornelius A."/>
            <person name="Vandamme P."/>
        </authorList>
    </citation>
    <scope>NUCLEOTIDE SEQUENCE [LARGE SCALE GENOMIC DNA]</scope>
    <source>
        <strain evidence="7">LMG 26638</strain>
    </source>
</reference>
<proteinExistence type="predicted"/>
<dbReference type="Pfam" id="PF07264">
    <property type="entry name" value="EI24"/>
    <property type="match status" value="1"/>
</dbReference>
<evidence type="ECO:0000256" key="2">
    <source>
        <dbReference type="ARBA" id="ARBA00022692"/>
    </source>
</evidence>
<dbReference type="InterPro" id="IPR059112">
    <property type="entry name" value="CysZ/EI24"/>
</dbReference>
<accession>A0A5C2H967</accession>
<dbReference type="EMBL" id="CP035928">
    <property type="protein sequence ID" value="QEP34869.1"/>
    <property type="molecule type" value="Genomic_DNA"/>
</dbReference>
<feature type="transmembrane region" description="Helical" evidence="5">
    <location>
        <begin position="186"/>
        <end position="214"/>
    </location>
</feature>
<dbReference type="Proteomes" id="UP000322726">
    <property type="component" value="Chromosome"/>
</dbReference>
<gene>
    <name evidence="6" type="ORF">APAC_1782</name>
</gene>
<comment type="subcellular location">
    <subcellularLocation>
        <location evidence="1">Membrane</location>
        <topology evidence="1">Multi-pass membrane protein</topology>
    </subcellularLocation>
</comment>
<protein>
    <submittedName>
        <fullName evidence="6">Membrane protein (Etoposide-induced protein domain)</fullName>
    </submittedName>
</protein>
<reference evidence="6 7" key="3">
    <citation type="submission" date="2019-09" db="EMBL/GenBank/DDBJ databases">
        <title>Taxonomic note: a critical rebuttal of the proposed division of the genus Arcobacter into six genera, emended descriptions of Arcobacter anaerophilus and the genus Arcobacter, and an assessment of genus-level boundaries for Epsilonproteobacteria using in silico genomic comparator tools.</title>
        <authorList>
            <person name="On S.L.W."/>
            <person name="Miller W.G."/>
            <person name="Biggs P."/>
            <person name="Cornelius A."/>
            <person name="Vandamme P."/>
        </authorList>
    </citation>
    <scope>NUCLEOTIDE SEQUENCE [LARGE SCALE GENOMIC DNA]</scope>
    <source>
        <strain evidence="6 7">LMG 26638</strain>
    </source>
</reference>
<evidence type="ECO:0000313" key="6">
    <source>
        <dbReference type="EMBL" id="QEP34869.1"/>
    </source>
</evidence>
<reference evidence="6 7" key="2">
    <citation type="submission" date="2019-09" db="EMBL/GenBank/DDBJ databases">
        <title>Complete genome sequencing of four Arcobacter species reveals a diverse suite of mobile elements.</title>
        <authorList>
            <person name="Miller W.G."/>
            <person name="Yee E."/>
            <person name="Bono J.L."/>
        </authorList>
    </citation>
    <scope>NUCLEOTIDE SEQUENCE [LARGE SCALE GENOMIC DNA]</scope>
    <source>
        <strain evidence="6 7">LMG 26638</strain>
    </source>
</reference>
<dbReference type="AlphaFoldDB" id="A0A5C2H967"/>
<name>A0A5C2H967_9BACT</name>
<evidence type="ECO:0000256" key="1">
    <source>
        <dbReference type="ARBA" id="ARBA00004141"/>
    </source>
</evidence>
<evidence type="ECO:0000256" key="5">
    <source>
        <dbReference type="SAM" id="Phobius"/>
    </source>
</evidence>